<dbReference type="Pfam" id="PF13742">
    <property type="entry name" value="tRNA_anti_2"/>
    <property type="match status" value="1"/>
</dbReference>
<evidence type="ECO:0000256" key="1">
    <source>
        <dbReference type="ARBA" id="ARBA00022490"/>
    </source>
</evidence>
<evidence type="ECO:0000256" key="2">
    <source>
        <dbReference type="ARBA" id="ARBA00022722"/>
    </source>
</evidence>
<evidence type="ECO:0000313" key="10">
    <source>
        <dbReference type="Proteomes" id="UP000323225"/>
    </source>
</evidence>
<feature type="domain" description="OB-fold nucleic acid binding" evidence="7">
    <location>
        <begin position="80"/>
        <end position="180"/>
    </location>
</feature>
<dbReference type="GO" id="GO:0009318">
    <property type="term" value="C:exodeoxyribonuclease VII complex"/>
    <property type="evidence" value="ECO:0007669"/>
    <property type="project" value="UniProtKB-UniRule"/>
</dbReference>
<comment type="caution">
    <text evidence="9">The sequence shown here is derived from an EMBL/GenBank/DDBJ whole genome shotgun (WGS) entry which is preliminary data.</text>
</comment>
<dbReference type="EMBL" id="VUAA01000019">
    <property type="protein sequence ID" value="KAA1253693.1"/>
    <property type="molecule type" value="Genomic_DNA"/>
</dbReference>
<accession>A0A5Q6PFR6</accession>
<keyword evidence="4 5" id="KW-0269">Exonuclease</keyword>
<evidence type="ECO:0000259" key="6">
    <source>
        <dbReference type="Pfam" id="PF02601"/>
    </source>
</evidence>
<dbReference type="Proteomes" id="UP000323225">
    <property type="component" value="Unassembled WGS sequence"/>
</dbReference>
<dbReference type="GO" id="GO:0006308">
    <property type="term" value="P:DNA catabolic process"/>
    <property type="evidence" value="ECO:0007669"/>
    <property type="project" value="UniProtKB-UniRule"/>
</dbReference>
<evidence type="ECO:0000259" key="7">
    <source>
        <dbReference type="Pfam" id="PF13742"/>
    </source>
</evidence>
<name>A0A5Q6PFR6_VIBCL</name>
<dbReference type="GO" id="GO:0008855">
    <property type="term" value="F:exodeoxyribonuclease VII activity"/>
    <property type="evidence" value="ECO:0007669"/>
    <property type="project" value="UniProtKB-UniRule"/>
</dbReference>
<dbReference type="Pfam" id="PF02601">
    <property type="entry name" value="Exonuc_VII_L"/>
    <property type="match status" value="1"/>
</dbReference>
<reference evidence="9 10" key="1">
    <citation type="submission" date="2019-09" db="EMBL/GenBank/DDBJ databases">
        <authorList>
            <person name="Kritzky A."/>
            <person name="Schelkanova E.Y."/>
            <person name="Alkhova Z.V."/>
            <person name="Smirnova N.I."/>
        </authorList>
    </citation>
    <scope>NUCLEOTIDE SEQUENCE [LARGE SCALE GENOMIC DNA]</scope>
    <source>
        <strain evidence="9 10">M1526</strain>
    </source>
</reference>
<sequence length="496" mass="55435">MYNLPKMEISMILDRKLRLEVPYGEREEAKRLGALPYSSNGAFVCWYVPKGIDVTVFKKWWTPKFQHMLNKQSNKPSSLSVYLGVIKNLMEETFNEGSWLTAEISNITGSSHVYLELSDYDSNGSELAKARGMIWSKRKDIISKFERSTGMKLAHNMKVLICVKPEFSEKYGLSLNIIDINPSFTIGEMEAKLNAIRDKLRCEGIFLNNKRMKAPDNFFRVAVLSPDMAAGLGDFKTQSSLLDSLGLCKFSYYSATFQGNNSINTITSAVSKINADHERNPFDAVCVIRGGGDKAGLYALNEYEIAKSLLCLKAPIFCGIGHERDNTIIDEISHTRCATPSMVVNMIRDIIISSSEKDARNFERIISLSEKCVLLAKSALDGKVSRIIDNSAVVIERARNTLDQKITSISSISKDTLVSADNIRKEKLMMIMMNNPIAILNKGYSLLNQDETLVTSVSDLKEGEAKISLSDGIVRVGINQIEKVRGFPRIELSKQD</sequence>
<dbReference type="InterPro" id="IPR043764">
    <property type="entry name" value="DUF5710"/>
</dbReference>
<proteinExistence type="inferred from homology"/>
<dbReference type="InterPro" id="IPR025824">
    <property type="entry name" value="OB-fold_nuc-bd_dom"/>
</dbReference>
<organism evidence="9 10">
    <name type="scientific">Vibrio cholerae</name>
    <dbReference type="NCBI Taxonomy" id="666"/>
    <lineage>
        <taxon>Bacteria</taxon>
        <taxon>Pseudomonadati</taxon>
        <taxon>Pseudomonadota</taxon>
        <taxon>Gammaproteobacteria</taxon>
        <taxon>Vibrionales</taxon>
        <taxon>Vibrionaceae</taxon>
        <taxon>Vibrio</taxon>
    </lineage>
</organism>
<evidence type="ECO:0000256" key="4">
    <source>
        <dbReference type="ARBA" id="ARBA00022839"/>
    </source>
</evidence>
<gene>
    <name evidence="9" type="primary">xseA</name>
    <name evidence="9" type="ORF">F0M16_16615</name>
</gene>
<dbReference type="GO" id="GO:0003676">
    <property type="term" value="F:nucleic acid binding"/>
    <property type="evidence" value="ECO:0007669"/>
    <property type="project" value="InterPro"/>
</dbReference>
<dbReference type="Pfam" id="PF18974">
    <property type="entry name" value="DUF5710"/>
    <property type="match status" value="1"/>
</dbReference>
<evidence type="ECO:0000256" key="5">
    <source>
        <dbReference type="RuleBase" id="RU004355"/>
    </source>
</evidence>
<keyword evidence="3 5" id="KW-0378">Hydrolase</keyword>
<protein>
    <recommendedName>
        <fullName evidence="5">Exodeoxyribonuclease 7 large subunit</fullName>
        <ecNumber evidence="5">3.1.11.6</ecNumber>
    </recommendedName>
</protein>
<dbReference type="PANTHER" id="PTHR30008:SF0">
    <property type="entry name" value="EXODEOXYRIBONUCLEASE 7 LARGE SUBUNIT"/>
    <property type="match status" value="1"/>
</dbReference>
<dbReference type="NCBIfam" id="TIGR00237">
    <property type="entry name" value="xseA"/>
    <property type="match status" value="1"/>
</dbReference>
<feature type="domain" description="Exonuclease VII large subunit C-terminal" evidence="6">
    <location>
        <begin position="206"/>
        <end position="412"/>
    </location>
</feature>
<dbReference type="PANTHER" id="PTHR30008">
    <property type="entry name" value="EXODEOXYRIBONUCLEASE 7 LARGE SUBUNIT"/>
    <property type="match status" value="1"/>
</dbReference>
<dbReference type="InterPro" id="IPR020579">
    <property type="entry name" value="Exonuc_VII_lsu_C"/>
</dbReference>
<evidence type="ECO:0000259" key="8">
    <source>
        <dbReference type="Pfam" id="PF18974"/>
    </source>
</evidence>
<comment type="subcellular location">
    <subcellularLocation>
        <location evidence="5">Cytoplasm</location>
    </subcellularLocation>
</comment>
<evidence type="ECO:0000313" key="9">
    <source>
        <dbReference type="EMBL" id="KAA1253693.1"/>
    </source>
</evidence>
<dbReference type="InterPro" id="IPR003753">
    <property type="entry name" value="Exonuc_VII_L"/>
</dbReference>
<keyword evidence="1" id="KW-0963">Cytoplasm</keyword>
<keyword evidence="2 5" id="KW-0540">Nuclease</keyword>
<dbReference type="AlphaFoldDB" id="A0A5Q6PFR6"/>
<dbReference type="GO" id="GO:0005737">
    <property type="term" value="C:cytoplasm"/>
    <property type="evidence" value="ECO:0007669"/>
    <property type="project" value="UniProtKB-SubCell"/>
</dbReference>
<comment type="catalytic activity">
    <reaction evidence="5">
        <text>Exonucleolytic cleavage in either 5'- to 3'- or 3'- to 5'-direction to yield nucleoside 5'-phosphates.</text>
        <dbReference type="EC" id="3.1.11.6"/>
    </reaction>
</comment>
<feature type="domain" description="DUF5710" evidence="8">
    <location>
        <begin position="16"/>
        <end position="61"/>
    </location>
</feature>
<dbReference type="CDD" id="cd04489">
    <property type="entry name" value="ExoVII_LU_OBF"/>
    <property type="match status" value="1"/>
</dbReference>
<evidence type="ECO:0000256" key="3">
    <source>
        <dbReference type="ARBA" id="ARBA00022801"/>
    </source>
</evidence>
<comment type="similarity">
    <text evidence="5">Belongs to the XseA family.</text>
</comment>
<dbReference type="EC" id="3.1.11.6" evidence="5"/>